<reference evidence="2" key="1">
    <citation type="journal article" date="2019" name="Int. J. Syst. Evol. Microbiol.">
        <title>The Global Catalogue of Microorganisms (GCM) 10K type strain sequencing project: providing services to taxonomists for standard genome sequencing and annotation.</title>
        <authorList>
            <consortium name="The Broad Institute Genomics Platform"/>
            <consortium name="The Broad Institute Genome Sequencing Center for Infectious Disease"/>
            <person name="Wu L."/>
            <person name="Ma J."/>
        </authorList>
    </citation>
    <scope>NUCLEOTIDE SEQUENCE [LARGE SCALE GENOMIC DNA]</scope>
    <source>
        <strain evidence="2">CCUG 60742</strain>
    </source>
</reference>
<organism evidence="1 2">
    <name type="scientific">Mucilaginibacter lutimaris</name>
    <dbReference type="NCBI Taxonomy" id="931629"/>
    <lineage>
        <taxon>Bacteria</taxon>
        <taxon>Pseudomonadati</taxon>
        <taxon>Bacteroidota</taxon>
        <taxon>Sphingobacteriia</taxon>
        <taxon>Sphingobacteriales</taxon>
        <taxon>Sphingobacteriaceae</taxon>
        <taxon>Mucilaginibacter</taxon>
    </lineage>
</organism>
<dbReference type="RefSeq" id="WP_377145684.1">
    <property type="nucleotide sequence ID" value="NZ_JBHTIA010000024.1"/>
</dbReference>
<comment type="caution">
    <text evidence="1">The sequence shown here is derived from an EMBL/GenBank/DDBJ whole genome shotgun (WGS) entry which is preliminary data.</text>
</comment>
<evidence type="ECO:0000313" key="1">
    <source>
        <dbReference type="EMBL" id="MFD0767154.1"/>
    </source>
</evidence>
<sequence length="92" mass="10540">MQHTTQSHYIATEAKAWLNRDNGSSEVLRVISSAAPAGQQCYELYPAYEQNDYDLGRILFDDNGYWIYDGSDLNIAEQEQVAAFIINYVERL</sequence>
<accession>A0ABW2ZLX5</accession>
<keyword evidence="2" id="KW-1185">Reference proteome</keyword>
<name>A0ABW2ZLX5_9SPHI</name>
<dbReference type="Proteomes" id="UP001597073">
    <property type="component" value="Unassembled WGS sequence"/>
</dbReference>
<evidence type="ECO:0000313" key="2">
    <source>
        <dbReference type="Proteomes" id="UP001597073"/>
    </source>
</evidence>
<gene>
    <name evidence="1" type="ORF">ACFQZI_20030</name>
</gene>
<dbReference type="EMBL" id="JBHTIA010000024">
    <property type="protein sequence ID" value="MFD0767154.1"/>
    <property type="molecule type" value="Genomic_DNA"/>
</dbReference>
<proteinExistence type="predicted"/>
<protein>
    <submittedName>
        <fullName evidence="1">Uncharacterized protein</fullName>
    </submittedName>
</protein>